<dbReference type="Gene3D" id="2.40.100.10">
    <property type="entry name" value="Cyclophilin-like"/>
    <property type="match status" value="1"/>
</dbReference>
<evidence type="ECO:0000313" key="3">
    <source>
        <dbReference type="EMBL" id="PJE63897.1"/>
    </source>
</evidence>
<evidence type="ECO:0000313" key="4">
    <source>
        <dbReference type="Proteomes" id="UP000231569"/>
    </source>
</evidence>
<dbReference type="EC" id="5.2.1.8" evidence="1"/>
<gene>
    <name evidence="3" type="ORF">COU89_00805</name>
</gene>
<dbReference type="PROSITE" id="PS00170">
    <property type="entry name" value="CSA_PPIASE_1"/>
    <property type="match status" value="1"/>
</dbReference>
<dbReference type="PRINTS" id="PR00153">
    <property type="entry name" value="CSAPPISMRASE"/>
</dbReference>
<dbReference type="InterPro" id="IPR002130">
    <property type="entry name" value="Cyclophilin-type_PPIase_dom"/>
</dbReference>
<sequence>MKSLIVGFLIVFALGLIALMTMSNTPKQTNTQSLSPTQAPVPTIDTELVAGKSYSAIIHTGAGDMTVELNVQATPITVNNFVTLARKGFYNNTLFHRVIKGFMIQGGDPKGDGTGGPGYQFDDEPFEGEYTRGTLAMANAGPNTNGSQFFIMHEDYGLPKNYIIFGKLTAGLETLDAIANAPTKMNAQGTEQSTPVEPVAVTSIEILEE</sequence>
<proteinExistence type="inferred from homology"/>
<dbReference type="InterPro" id="IPR029000">
    <property type="entry name" value="Cyclophilin-like_dom_sf"/>
</dbReference>
<dbReference type="GO" id="GO:0006457">
    <property type="term" value="P:protein folding"/>
    <property type="evidence" value="ECO:0007669"/>
    <property type="project" value="InterPro"/>
</dbReference>
<dbReference type="CDD" id="cd00317">
    <property type="entry name" value="cyclophilin"/>
    <property type="match status" value="1"/>
</dbReference>
<comment type="similarity">
    <text evidence="1">Belongs to the cyclophilin-type PPIase family.</text>
</comment>
<dbReference type="Pfam" id="PF00160">
    <property type="entry name" value="Pro_isomerase"/>
    <property type="match status" value="1"/>
</dbReference>
<dbReference type="SUPFAM" id="SSF50891">
    <property type="entry name" value="Cyclophilin-like"/>
    <property type="match status" value="1"/>
</dbReference>
<dbReference type="PANTHER" id="PTHR45625:SF16">
    <property type="entry name" value="PEPTIDYL-PROLYL CIS-TRANS ISOMERASE"/>
    <property type="match status" value="1"/>
</dbReference>
<dbReference type="PANTHER" id="PTHR45625">
    <property type="entry name" value="PEPTIDYL-PROLYL CIS-TRANS ISOMERASE-RELATED"/>
    <property type="match status" value="1"/>
</dbReference>
<organism evidence="3 4">
    <name type="scientific">Candidatus Roizmanbacteria bacterium CG10_big_fil_rev_8_21_14_0_10_45_7</name>
    <dbReference type="NCBI Taxonomy" id="1974854"/>
    <lineage>
        <taxon>Bacteria</taxon>
        <taxon>Candidatus Roizmaniibacteriota</taxon>
    </lineage>
</organism>
<reference evidence="4" key="1">
    <citation type="submission" date="2017-09" db="EMBL/GenBank/DDBJ databases">
        <title>Depth-based differentiation of microbial function through sediment-hosted aquifers and enrichment of novel symbionts in the deep terrestrial subsurface.</title>
        <authorList>
            <person name="Probst A.J."/>
            <person name="Ladd B."/>
            <person name="Jarett J.K."/>
            <person name="Geller-Mcgrath D.E."/>
            <person name="Sieber C.M.K."/>
            <person name="Emerson J.B."/>
            <person name="Anantharaman K."/>
            <person name="Thomas B.C."/>
            <person name="Malmstrom R."/>
            <person name="Stieglmeier M."/>
            <person name="Klingl A."/>
            <person name="Woyke T."/>
            <person name="Ryan C.M."/>
            <person name="Banfield J.F."/>
        </authorList>
    </citation>
    <scope>NUCLEOTIDE SEQUENCE [LARGE SCALE GENOMIC DNA]</scope>
</reference>
<comment type="function">
    <text evidence="1">PPIases accelerate the folding of proteins. It catalyzes the cis-trans isomerization of proline imidic peptide bonds in oligopeptides.</text>
</comment>
<protein>
    <recommendedName>
        <fullName evidence="1">Peptidyl-prolyl cis-trans isomerase</fullName>
        <shortName evidence="1">PPIase</shortName>
        <ecNumber evidence="1">5.2.1.8</ecNumber>
    </recommendedName>
</protein>
<dbReference type="Proteomes" id="UP000231569">
    <property type="component" value="Unassembled WGS sequence"/>
</dbReference>
<dbReference type="InterPro" id="IPR044666">
    <property type="entry name" value="Cyclophilin_A-like"/>
</dbReference>
<dbReference type="GO" id="GO:0003755">
    <property type="term" value="F:peptidyl-prolyl cis-trans isomerase activity"/>
    <property type="evidence" value="ECO:0007669"/>
    <property type="project" value="UniProtKB-UniRule"/>
</dbReference>
<dbReference type="InterPro" id="IPR020892">
    <property type="entry name" value="Cyclophilin-type_PPIase_CS"/>
</dbReference>
<dbReference type="AlphaFoldDB" id="A0A2M8KVD9"/>
<dbReference type="EMBL" id="PFEE01000017">
    <property type="protein sequence ID" value="PJE63897.1"/>
    <property type="molecule type" value="Genomic_DNA"/>
</dbReference>
<name>A0A2M8KVD9_9BACT</name>
<keyword evidence="1 3" id="KW-0413">Isomerase</keyword>
<accession>A0A2M8KVD9</accession>
<evidence type="ECO:0000259" key="2">
    <source>
        <dbReference type="PROSITE" id="PS50072"/>
    </source>
</evidence>
<keyword evidence="1" id="KW-0697">Rotamase</keyword>
<feature type="domain" description="PPIase cyclophilin-type" evidence="2">
    <location>
        <begin position="59"/>
        <end position="206"/>
    </location>
</feature>
<dbReference type="PROSITE" id="PS50072">
    <property type="entry name" value="CSA_PPIASE_2"/>
    <property type="match status" value="1"/>
</dbReference>
<comment type="catalytic activity">
    <reaction evidence="1">
        <text>[protein]-peptidylproline (omega=180) = [protein]-peptidylproline (omega=0)</text>
        <dbReference type="Rhea" id="RHEA:16237"/>
        <dbReference type="Rhea" id="RHEA-COMP:10747"/>
        <dbReference type="Rhea" id="RHEA-COMP:10748"/>
        <dbReference type="ChEBI" id="CHEBI:83833"/>
        <dbReference type="ChEBI" id="CHEBI:83834"/>
        <dbReference type="EC" id="5.2.1.8"/>
    </reaction>
</comment>
<comment type="caution">
    <text evidence="3">The sequence shown here is derived from an EMBL/GenBank/DDBJ whole genome shotgun (WGS) entry which is preliminary data.</text>
</comment>
<evidence type="ECO:0000256" key="1">
    <source>
        <dbReference type="RuleBase" id="RU363019"/>
    </source>
</evidence>